<protein>
    <submittedName>
        <fullName evidence="1">Uncharacterized protein</fullName>
    </submittedName>
</protein>
<dbReference type="AlphaFoldDB" id="A0A0B7JNA0"/>
<organism evidence="1">
    <name type="scientific">Bionectria ochroleuca</name>
    <name type="common">Gliocladium roseum</name>
    <dbReference type="NCBI Taxonomy" id="29856"/>
    <lineage>
        <taxon>Eukaryota</taxon>
        <taxon>Fungi</taxon>
        <taxon>Dikarya</taxon>
        <taxon>Ascomycota</taxon>
        <taxon>Pezizomycotina</taxon>
        <taxon>Sordariomycetes</taxon>
        <taxon>Hypocreomycetidae</taxon>
        <taxon>Hypocreales</taxon>
        <taxon>Bionectriaceae</taxon>
        <taxon>Clonostachys</taxon>
    </lineage>
</organism>
<accession>A0A0B7JNA0</accession>
<dbReference type="EMBL" id="CDPU01000005">
    <property type="protein sequence ID" value="CEO46444.1"/>
    <property type="molecule type" value="Genomic_DNA"/>
</dbReference>
<proteinExistence type="predicted"/>
<name>A0A0B7JNA0_BIOOC</name>
<gene>
    <name evidence="1" type="ORF">BN869_000002499_1</name>
</gene>
<reference evidence="1" key="1">
    <citation type="submission" date="2015-01" db="EMBL/GenBank/DDBJ databases">
        <authorList>
            <person name="Durling Mikael"/>
        </authorList>
    </citation>
    <scope>NUCLEOTIDE SEQUENCE</scope>
</reference>
<sequence length="59" mass="6936">MRPLVTLRLFWDTFCSVTGHISNDDRYPMTIARLLGFFQNHGFEDKEYSIAYLSALYTL</sequence>
<evidence type="ECO:0000313" key="1">
    <source>
        <dbReference type="EMBL" id="CEO46444.1"/>
    </source>
</evidence>